<dbReference type="GO" id="GO:0046872">
    <property type="term" value="F:metal ion binding"/>
    <property type="evidence" value="ECO:0007669"/>
    <property type="project" value="UniProtKB-KW"/>
</dbReference>
<comment type="cofactor">
    <cofactor evidence="1">
        <name>Ca(2+)</name>
        <dbReference type="ChEBI" id="CHEBI:29108"/>
    </cofactor>
</comment>
<keyword evidence="4" id="KW-0597">Phosphoprotein</keyword>
<feature type="domain" description="Fungal lipase-type" evidence="16">
    <location>
        <begin position="574"/>
        <end position="709"/>
    </location>
</feature>
<keyword evidence="7" id="KW-0378">Hydrolase</keyword>
<keyword evidence="6" id="KW-0479">Metal-binding</keyword>
<evidence type="ECO:0000256" key="14">
    <source>
        <dbReference type="ARBA" id="ARBA00026104"/>
    </source>
</evidence>
<dbReference type="InterPro" id="IPR052214">
    <property type="entry name" value="DAG_Lipase-Related"/>
</dbReference>
<dbReference type="InterPro" id="IPR029058">
    <property type="entry name" value="AB_hydrolase_fold"/>
</dbReference>
<evidence type="ECO:0000313" key="17">
    <source>
        <dbReference type="EMBL" id="RCI05282.1"/>
    </source>
</evidence>
<evidence type="ECO:0000256" key="5">
    <source>
        <dbReference type="ARBA" id="ARBA00022692"/>
    </source>
</evidence>
<sequence length="739" mass="84624">MNRFTLENNSYDKPRRSRHMSFLRKHKPTDFQSWLDKRNCKCLSVPDLSKLGKEWDMYQQVDSHLNNTGSLQIDLLNIRTYTKTKKPQMRVKMGATQYKSKHSHVPTGDWNEGFIFAVSYHAQLFNTVEFDLYDKPSRLWPSSMKHIGKAKLKLSNLSEREQVFVTFLPIYEYQSYRLLPSYYESALADVVDSSSVSSKVGEPHLIGSIQVRIRYRFQHPVDAPDCLPTLSSKRNSLSSHRSFDSTETATVSTQIDHHEKRRSYGRAELAQSQDHIDNEFQTHLTRIMSARIPSEQNLSESSSKKIDAKDDKSDKVLSSSLHQEKKKHRHHFNWILRSLKDSPNSSSGKRYGFSQTDSDDCIRFNPDNKSEDTIADINISTKSKLTQKARKKAKHIIHSVNFGDRDFASQWMQESFNDIAASYPMVDKLVGMVVSKQTRAMVRAIIKTANEFGQGFRASGFQMLKAALLIQKLYEELPAAPVSKPVQDTALIDNACCYFGYALIAYGWRGLCYLGAYGDYMRGFKDRRSNRMAIIRYLQLNPEDLLGYEYALRKGASFQPSYFISIDRSRRSIVLSIRGTWSLYDAITDLVCEYKPWKKGLVHSGMLASAQWFYTTIIPQIFRYITHHSDELDRFVITGHSLGGGTASLLTMMVADCIDQLRELAHNPLFDLHCYSYAPAATCSGDLGKQYEQYIHSFVCHDDIVGRLSYGSAMKLKELILDTISTYNILGGFKKVNYT</sequence>
<dbReference type="GO" id="GO:0016298">
    <property type="term" value="F:lipase activity"/>
    <property type="evidence" value="ECO:0007669"/>
    <property type="project" value="TreeGrafter"/>
</dbReference>
<evidence type="ECO:0000256" key="9">
    <source>
        <dbReference type="ARBA" id="ARBA00022963"/>
    </source>
</evidence>
<organism evidence="17 18">
    <name type="scientific">Rhizopus stolonifer</name>
    <name type="common">Rhizopus nigricans</name>
    <dbReference type="NCBI Taxonomy" id="4846"/>
    <lineage>
        <taxon>Eukaryota</taxon>
        <taxon>Fungi</taxon>
        <taxon>Fungi incertae sedis</taxon>
        <taxon>Mucoromycota</taxon>
        <taxon>Mucoromycotina</taxon>
        <taxon>Mucoromycetes</taxon>
        <taxon>Mucorales</taxon>
        <taxon>Mucorineae</taxon>
        <taxon>Rhizopodaceae</taxon>
        <taxon>Rhizopus</taxon>
    </lineage>
</organism>
<evidence type="ECO:0000256" key="8">
    <source>
        <dbReference type="ARBA" id="ARBA00022837"/>
    </source>
</evidence>
<dbReference type="Gene3D" id="3.40.50.1820">
    <property type="entry name" value="alpha/beta hydrolase"/>
    <property type="match status" value="1"/>
</dbReference>
<evidence type="ECO:0000256" key="3">
    <source>
        <dbReference type="ARBA" id="ARBA00022475"/>
    </source>
</evidence>
<dbReference type="InterPro" id="IPR002921">
    <property type="entry name" value="Fungal_lipase-type"/>
</dbReference>
<evidence type="ECO:0000256" key="7">
    <source>
        <dbReference type="ARBA" id="ARBA00022801"/>
    </source>
</evidence>
<keyword evidence="11" id="KW-0443">Lipid metabolism</keyword>
<dbReference type="GO" id="GO:0019369">
    <property type="term" value="P:arachidonate metabolic process"/>
    <property type="evidence" value="ECO:0007669"/>
    <property type="project" value="TreeGrafter"/>
</dbReference>
<comment type="subcellular location">
    <subcellularLocation>
        <location evidence="2">Cell membrane</location>
        <topology evidence="2">Multi-pass membrane protein</topology>
    </subcellularLocation>
</comment>
<feature type="compositionally biased region" description="Polar residues" evidence="15">
    <location>
        <begin position="245"/>
        <end position="254"/>
    </location>
</feature>
<dbReference type="SUPFAM" id="SSF53474">
    <property type="entry name" value="alpha/beta-Hydrolases"/>
    <property type="match status" value="1"/>
</dbReference>
<name>A0A367KTU4_RHIST</name>
<evidence type="ECO:0000256" key="15">
    <source>
        <dbReference type="SAM" id="MobiDB-lite"/>
    </source>
</evidence>
<feature type="region of interest" description="Disordered" evidence="15">
    <location>
        <begin position="228"/>
        <end position="274"/>
    </location>
</feature>
<evidence type="ECO:0000256" key="13">
    <source>
        <dbReference type="ARBA" id="ARBA00024531"/>
    </source>
</evidence>
<keyword evidence="18" id="KW-1185">Reference proteome</keyword>
<keyword evidence="5" id="KW-0812">Transmembrane</keyword>
<keyword evidence="3" id="KW-1003">Cell membrane</keyword>
<evidence type="ECO:0000256" key="6">
    <source>
        <dbReference type="ARBA" id="ARBA00022723"/>
    </source>
</evidence>
<dbReference type="EC" id="3.1.1.116" evidence="14"/>
<dbReference type="PANTHER" id="PTHR45792:SF8">
    <property type="entry name" value="DIACYLGLYCEROL LIPASE-ALPHA"/>
    <property type="match status" value="1"/>
</dbReference>
<dbReference type="InterPro" id="IPR035892">
    <property type="entry name" value="C2_domain_sf"/>
</dbReference>
<comment type="catalytic activity">
    <reaction evidence="13">
        <text>a 1,2-diacyl-sn-glycerol + H2O = a 2-acylglycerol + a fatty acid + H(+)</text>
        <dbReference type="Rhea" id="RHEA:33275"/>
        <dbReference type="ChEBI" id="CHEBI:15377"/>
        <dbReference type="ChEBI" id="CHEBI:15378"/>
        <dbReference type="ChEBI" id="CHEBI:17389"/>
        <dbReference type="ChEBI" id="CHEBI:17815"/>
        <dbReference type="ChEBI" id="CHEBI:28868"/>
        <dbReference type="EC" id="3.1.1.116"/>
    </reaction>
    <physiologicalReaction direction="left-to-right" evidence="13">
        <dbReference type="Rhea" id="RHEA:33276"/>
    </physiologicalReaction>
</comment>
<dbReference type="GO" id="GO:0005886">
    <property type="term" value="C:plasma membrane"/>
    <property type="evidence" value="ECO:0007669"/>
    <property type="project" value="UniProtKB-SubCell"/>
</dbReference>
<dbReference type="CDD" id="cd00519">
    <property type="entry name" value="Lipase_3"/>
    <property type="match status" value="1"/>
</dbReference>
<proteinExistence type="predicted"/>
<evidence type="ECO:0000259" key="16">
    <source>
        <dbReference type="Pfam" id="PF01764"/>
    </source>
</evidence>
<comment type="caution">
    <text evidence="17">The sequence shown here is derived from an EMBL/GenBank/DDBJ whole genome shotgun (WGS) entry which is preliminary data.</text>
</comment>
<evidence type="ECO:0000256" key="4">
    <source>
        <dbReference type="ARBA" id="ARBA00022553"/>
    </source>
</evidence>
<dbReference type="Gene3D" id="2.60.40.150">
    <property type="entry name" value="C2 domain"/>
    <property type="match status" value="1"/>
</dbReference>
<feature type="region of interest" description="Disordered" evidence="15">
    <location>
        <begin position="291"/>
        <end position="329"/>
    </location>
</feature>
<dbReference type="Pfam" id="PF01764">
    <property type="entry name" value="Lipase_3"/>
    <property type="match status" value="1"/>
</dbReference>
<evidence type="ECO:0000256" key="10">
    <source>
        <dbReference type="ARBA" id="ARBA00022989"/>
    </source>
</evidence>
<gene>
    <name evidence="17" type="ORF">CU098_007081</name>
</gene>
<keyword evidence="12" id="KW-0472">Membrane</keyword>
<dbReference type="AlphaFoldDB" id="A0A367KTU4"/>
<keyword evidence="10" id="KW-1133">Transmembrane helix</keyword>
<dbReference type="PANTHER" id="PTHR45792">
    <property type="entry name" value="DIACYLGLYCEROL LIPASE HOMOLOG-RELATED"/>
    <property type="match status" value="1"/>
</dbReference>
<reference evidence="17 18" key="1">
    <citation type="journal article" date="2018" name="G3 (Bethesda)">
        <title>Phylogenetic and Phylogenomic Definition of Rhizopus Species.</title>
        <authorList>
            <person name="Gryganskyi A.P."/>
            <person name="Golan J."/>
            <person name="Dolatabadi S."/>
            <person name="Mondo S."/>
            <person name="Robb S."/>
            <person name="Idnurm A."/>
            <person name="Muszewska A."/>
            <person name="Steczkiewicz K."/>
            <person name="Masonjones S."/>
            <person name="Liao H.L."/>
            <person name="Gajdeczka M.T."/>
            <person name="Anike F."/>
            <person name="Vuek A."/>
            <person name="Anishchenko I.M."/>
            <person name="Voigt K."/>
            <person name="de Hoog G.S."/>
            <person name="Smith M.E."/>
            <person name="Heitman J."/>
            <person name="Vilgalys R."/>
            <person name="Stajich J.E."/>
        </authorList>
    </citation>
    <scope>NUCLEOTIDE SEQUENCE [LARGE SCALE GENOMIC DNA]</scope>
    <source>
        <strain evidence="17 18">LSU 92-RS-03</strain>
    </source>
</reference>
<protein>
    <recommendedName>
        <fullName evidence="14">sn-1-specific diacylglycerol lipase</fullName>
        <ecNumber evidence="14">3.1.1.116</ecNumber>
    </recommendedName>
</protein>
<keyword evidence="8" id="KW-0106">Calcium</keyword>
<feature type="compositionally biased region" description="Low complexity" evidence="15">
    <location>
        <begin position="230"/>
        <end position="240"/>
    </location>
</feature>
<dbReference type="OrthoDB" id="438440at2759"/>
<evidence type="ECO:0000256" key="11">
    <source>
        <dbReference type="ARBA" id="ARBA00023098"/>
    </source>
</evidence>
<evidence type="ECO:0000256" key="12">
    <source>
        <dbReference type="ARBA" id="ARBA00023136"/>
    </source>
</evidence>
<keyword evidence="9" id="KW-0442">Lipid degradation</keyword>
<evidence type="ECO:0000256" key="1">
    <source>
        <dbReference type="ARBA" id="ARBA00001913"/>
    </source>
</evidence>
<dbReference type="EMBL" id="PJQM01000429">
    <property type="protein sequence ID" value="RCI05282.1"/>
    <property type="molecule type" value="Genomic_DNA"/>
</dbReference>
<dbReference type="Proteomes" id="UP000253551">
    <property type="component" value="Unassembled WGS sequence"/>
</dbReference>
<accession>A0A367KTU4</accession>
<evidence type="ECO:0000256" key="2">
    <source>
        <dbReference type="ARBA" id="ARBA00004651"/>
    </source>
</evidence>
<feature type="compositionally biased region" description="Basic and acidic residues" evidence="15">
    <location>
        <begin position="302"/>
        <end position="315"/>
    </location>
</feature>
<evidence type="ECO:0000313" key="18">
    <source>
        <dbReference type="Proteomes" id="UP000253551"/>
    </source>
</evidence>
<dbReference type="GO" id="GO:0046340">
    <property type="term" value="P:diacylglycerol catabolic process"/>
    <property type="evidence" value="ECO:0007669"/>
    <property type="project" value="TreeGrafter"/>
</dbReference>